<feature type="transmembrane region" description="Helical" evidence="1">
    <location>
        <begin position="29"/>
        <end position="48"/>
    </location>
</feature>
<keyword evidence="3" id="KW-1185">Reference proteome</keyword>
<comment type="caution">
    <text evidence="2">The sequence shown here is derived from an EMBL/GenBank/DDBJ whole genome shotgun (WGS) entry which is preliminary data.</text>
</comment>
<accession>A0A9X3XGX6</accession>
<name>A0A9X3XGX6_9CLOT</name>
<proteinExistence type="predicted"/>
<dbReference type="Proteomes" id="UP001141183">
    <property type="component" value="Unassembled WGS sequence"/>
</dbReference>
<protein>
    <submittedName>
        <fullName evidence="2">Uncharacterized protein</fullName>
    </submittedName>
</protein>
<sequence>MINILVLIALILGFILIKCGRKSMKKLITYVGLIIVIVSAICIMQEFFSDLICGVTGVLEGI</sequence>
<keyword evidence="1" id="KW-1133">Transmembrane helix</keyword>
<dbReference type="RefSeq" id="WP_008679719.1">
    <property type="nucleotide sequence ID" value="NZ_BAAACM010000002.1"/>
</dbReference>
<evidence type="ECO:0000313" key="2">
    <source>
        <dbReference type="EMBL" id="MDC4238998.1"/>
    </source>
</evidence>
<dbReference type="EMBL" id="JAMRYU010000001">
    <property type="protein sequence ID" value="MDC4238998.1"/>
    <property type="molecule type" value="Genomic_DNA"/>
</dbReference>
<keyword evidence="1" id="KW-0472">Membrane</keyword>
<dbReference type="AlphaFoldDB" id="A0A9X3XGX6"/>
<gene>
    <name evidence="2" type="ORF">NE398_02280</name>
</gene>
<organism evidence="2 3">
    <name type="scientific">Clostridium tertium</name>
    <dbReference type="NCBI Taxonomy" id="1559"/>
    <lineage>
        <taxon>Bacteria</taxon>
        <taxon>Bacillati</taxon>
        <taxon>Bacillota</taxon>
        <taxon>Clostridia</taxon>
        <taxon>Eubacteriales</taxon>
        <taxon>Clostridiaceae</taxon>
        <taxon>Clostridium</taxon>
    </lineage>
</organism>
<dbReference type="GeneID" id="93042090"/>
<keyword evidence="1" id="KW-0812">Transmembrane</keyword>
<reference evidence="2" key="1">
    <citation type="submission" date="2022-05" db="EMBL/GenBank/DDBJ databases">
        <title>Draft genome sequence of Clostridium tertium strain CP3 isolated from Peru.</title>
        <authorList>
            <person name="Hurtado R."/>
            <person name="Lima L."/>
            <person name="Sousa T."/>
            <person name="Jaiswal A.K."/>
            <person name="Tiwari S."/>
            <person name="Maturrano L."/>
            <person name="Brenig B."/>
            <person name="Azevedo V."/>
        </authorList>
    </citation>
    <scope>NUCLEOTIDE SEQUENCE</scope>
    <source>
        <strain evidence="2">CP3</strain>
    </source>
</reference>
<evidence type="ECO:0000313" key="3">
    <source>
        <dbReference type="Proteomes" id="UP001141183"/>
    </source>
</evidence>
<evidence type="ECO:0000256" key="1">
    <source>
        <dbReference type="SAM" id="Phobius"/>
    </source>
</evidence>